<accession>A0A835V0C0</accession>
<evidence type="ECO:0000313" key="2">
    <source>
        <dbReference type="Proteomes" id="UP000639772"/>
    </source>
</evidence>
<gene>
    <name evidence="1" type="ORF">HPP92_010703</name>
</gene>
<organism evidence="1 2">
    <name type="scientific">Vanilla planifolia</name>
    <name type="common">Vanilla</name>
    <dbReference type="NCBI Taxonomy" id="51239"/>
    <lineage>
        <taxon>Eukaryota</taxon>
        <taxon>Viridiplantae</taxon>
        <taxon>Streptophyta</taxon>
        <taxon>Embryophyta</taxon>
        <taxon>Tracheophyta</taxon>
        <taxon>Spermatophyta</taxon>
        <taxon>Magnoliopsida</taxon>
        <taxon>Liliopsida</taxon>
        <taxon>Asparagales</taxon>
        <taxon>Orchidaceae</taxon>
        <taxon>Vanilloideae</taxon>
        <taxon>Vanilleae</taxon>
        <taxon>Vanilla</taxon>
    </lineage>
</organism>
<dbReference type="AlphaFoldDB" id="A0A835V0C0"/>
<proteinExistence type="predicted"/>
<comment type="caution">
    <text evidence="1">The sequence shown here is derived from an EMBL/GenBank/DDBJ whole genome shotgun (WGS) entry which is preliminary data.</text>
</comment>
<protein>
    <submittedName>
        <fullName evidence="1">Uncharacterized protein</fullName>
    </submittedName>
</protein>
<dbReference type="EMBL" id="JADCNM010000005">
    <property type="protein sequence ID" value="KAG0482619.1"/>
    <property type="molecule type" value="Genomic_DNA"/>
</dbReference>
<name>A0A835V0C0_VANPL</name>
<dbReference type="Proteomes" id="UP000639772">
    <property type="component" value="Unassembled WGS sequence"/>
</dbReference>
<dbReference type="OrthoDB" id="1922221at2759"/>
<reference evidence="1 2" key="1">
    <citation type="journal article" date="2020" name="Nat. Food">
        <title>A phased Vanilla planifolia genome enables genetic improvement of flavour and production.</title>
        <authorList>
            <person name="Hasing T."/>
            <person name="Tang H."/>
            <person name="Brym M."/>
            <person name="Khazi F."/>
            <person name="Huang T."/>
            <person name="Chambers A.H."/>
        </authorList>
    </citation>
    <scope>NUCLEOTIDE SEQUENCE [LARGE SCALE GENOMIC DNA]</scope>
    <source>
        <tissue evidence="1">Leaf</tissue>
    </source>
</reference>
<sequence>MEGVEPQTPLAGDDFDSTISKLRASHASISSVLCSSIAAARNLAATAGLLSCQQEFVSGISAAIAPLQSQSLANKALHARINNAVIPSFSLLRALSRADRLERHLLTISSARNERRTGSQTVVYVESVGRLSAAVAAVTAECEPAVQKLQEAVEFLGRTKATDKLRVRRLRDAAAALRAVCGKEIERMRYEGPLDDALIRLQDEYENILRRLRHADVGDLAAQGEEDGAGRLGQGMDDPDWPTLGSVEDIEILHRVSETLASNDCLDICIDIFVKVIGQLC</sequence>
<evidence type="ECO:0000313" key="1">
    <source>
        <dbReference type="EMBL" id="KAG0482619.1"/>
    </source>
</evidence>